<keyword evidence="4 8" id="KW-1003">Cell membrane</keyword>
<accession>A0A3N0AMF9</accession>
<dbReference type="AlphaFoldDB" id="A0A3N0AMF9"/>
<evidence type="ECO:0000256" key="5">
    <source>
        <dbReference type="ARBA" id="ARBA00022692"/>
    </source>
</evidence>
<gene>
    <name evidence="10" type="ORF">DMP10_11885</name>
</gene>
<evidence type="ECO:0000313" key="10">
    <source>
        <dbReference type="EMBL" id="RNL35631.1"/>
    </source>
</evidence>
<protein>
    <recommendedName>
        <fullName evidence="8">Biotin transporter</fullName>
    </recommendedName>
</protein>
<dbReference type="Pfam" id="PF02632">
    <property type="entry name" value="BioY"/>
    <property type="match status" value="1"/>
</dbReference>
<feature type="transmembrane region" description="Helical" evidence="9">
    <location>
        <begin position="16"/>
        <end position="34"/>
    </location>
</feature>
<name>A0A3N0AMF9_9ACTN</name>
<dbReference type="InterPro" id="IPR003784">
    <property type="entry name" value="BioY"/>
</dbReference>
<comment type="subcellular location">
    <subcellularLocation>
        <location evidence="1 8">Cell membrane</location>
        <topology evidence="1 8">Multi-pass membrane protein</topology>
    </subcellularLocation>
</comment>
<dbReference type="GO" id="GO:0015225">
    <property type="term" value="F:biotin transmembrane transporter activity"/>
    <property type="evidence" value="ECO:0007669"/>
    <property type="project" value="UniProtKB-UniRule"/>
</dbReference>
<keyword evidence="6 9" id="KW-1133">Transmembrane helix</keyword>
<evidence type="ECO:0000256" key="1">
    <source>
        <dbReference type="ARBA" id="ARBA00004651"/>
    </source>
</evidence>
<evidence type="ECO:0000256" key="6">
    <source>
        <dbReference type="ARBA" id="ARBA00022989"/>
    </source>
</evidence>
<comment type="similarity">
    <text evidence="2 8">Belongs to the BioY family.</text>
</comment>
<feature type="transmembrane region" description="Helical" evidence="9">
    <location>
        <begin position="180"/>
        <end position="206"/>
    </location>
</feature>
<dbReference type="GO" id="GO:0005886">
    <property type="term" value="C:plasma membrane"/>
    <property type="evidence" value="ECO:0007669"/>
    <property type="project" value="UniProtKB-SubCell"/>
</dbReference>
<proteinExistence type="inferred from homology"/>
<feature type="transmembrane region" description="Helical" evidence="9">
    <location>
        <begin position="150"/>
        <end position="174"/>
    </location>
</feature>
<evidence type="ECO:0000256" key="8">
    <source>
        <dbReference type="PIRNR" id="PIRNR016661"/>
    </source>
</evidence>
<keyword evidence="11" id="KW-1185">Reference proteome</keyword>
<dbReference type="RefSeq" id="WP_114539602.1">
    <property type="nucleotide sequence ID" value="NZ_JAMTCE010000008.1"/>
</dbReference>
<dbReference type="Gene3D" id="1.10.1760.20">
    <property type="match status" value="1"/>
</dbReference>
<feature type="transmembrane region" description="Helical" evidence="9">
    <location>
        <begin position="40"/>
        <end position="56"/>
    </location>
</feature>
<keyword evidence="7 8" id="KW-0472">Membrane</keyword>
<evidence type="ECO:0000256" key="7">
    <source>
        <dbReference type="ARBA" id="ARBA00023136"/>
    </source>
</evidence>
<organism evidence="10 11">
    <name type="scientific">Adlercreutzia equolifaciens subsp. celatus DSM 18785</name>
    <dbReference type="NCBI Taxonomy" id="1121021"/>
    <lineage>
        <taxon>Bacteria</taxon>
        <taxon>Bacillati</taxon>
        <taxon>Actinomycetota</taxon>
        <taxon>Coriobacteriia</taxon>
        <taxon>Eggerthellales</taxon>
        <taxon>Eggerthellaceae</taxon>
        <taxon>Adlercreutzia</taxon>
    </lineage>
</organism>
<evidence type="ECO:0000256" key="2">
    <source>
        <dbReference type="ARBA" id="ARBA00010692"/>
    </source>
</evidence>
<feature type="transmembrane region" description="Helical" evidence="9">
    <location>
        <begin position="96"/>
        <end position="114"/>
    </location>
</feature>
<evidence type="ECO:0000313" key="11">
    <source>
        <dbReference type="Proteomes" id="UP000278327"/>
    </source>
</evidence>
<dbReference type="EMBL" id="QICA01000029">
    <property type="protein sequence ID" value="RNL35631.1"/>
    <property type="molecule type" value="Genomic_DNA"/>
</dbReference>
<comment type="caution">
    <text evidence="10">The sequence shown here is derived from an EMBL/GenBank/DDBJ whole genome shotgun (WGS) entry which is preliminary data.</text>
</comment>
<keyword evidence="5 9" id="KW-0812">Transmembrane</keyword>
<dbReference type="Proteomes" id="UP000278327">
    <property type="component" value="Unassembled WGS sequence"/>
</dbReference>
<dbReference type="PANTHER" id="PTHR34295:SF4">
    <property type="entry name" value="BIOTIN TRANSPORTER BIOY-RELATED"/>
    <property type="match status" value="1"/>
</dbReference>
<dbReference type="PIRSF" id="PIRSF016661">
    <property type="entry name" value="BioY"/>
    <property type="match status" value="1"/>
</dbReference>
<evidence type="ECO:0000256" key="4">
    <source>
        <dbReference type="ARBA" id="ARBA00022475"/>
    </source>
</evidence>
<keyword evidence="3 8" id="KW-0813">Transport</keyword>
<evidence type="ECO:0000256" key="3">
    <source>
        <dbReference type="ARBA" id="ARBA00022448"/>
    </source>
</evidence>
<reference evidence="10 11" key="1">
    <citation type="journal article" date="2019" name="Microbiol. Resour. Announc.">
        <title>Draft Genome Sequences of Type Strains of Gordonibacter faecihominis, Paraeggerthella hongkongensis, Parvibacter caecicola,Slackia equolifaciens, Slackia faecicanis, and Slackia isoflavoniconvertens.</title>
        <authorList>
            <person name="Danylec N."/>
            <person name="Stoll D.A."/>
            <person name="Dotsch A."/>
            <person name="Huch M."/>
        </authorList>
    </citation>
    <scope>NUCLEOTIDE SEQUENCE [LARGE SCALE GENOMIC DNA]</scope>
    <source>
        <strain evidence="10 11">DSM 18785</strain>
    </source>
</reference>
<sequence>MESTETRSMPAQRTRSVAFVGLTIAIIAVSAWVVVPIGPIPFTLQMFAITFAIVVLSPKEAIAAITGYLLLGAVGVPVFSGMRGGIGVLAGPTGGFLWGYLFGVAAAVLFLYAVRTKLGVAGGKNAPRLTRAEKAALTRAQRAGAFLRSFGVEIVAGVIFTAIAYACGCAQYMVVGQVDLATAFLVAVAPFVVVDFCKIVAAVICADAVRAAVR</sequence>
<feature type="transmembrane region" description="Helical" evidence="9">
    <location>
        <begin position="68"/>
        <end position="90"/>
    </location>
</feature>
<evidence type="ECO:0000256" key="9">
    <source>
        <dbReference type="SAM" id="Phobius"/>
    </source>
</evidence>
<dbReference type="PANTHER" id="PTHR34295">
    <property type="entry name" value="BIOTIN TRANSPORTER BIOY"/>
    <property type="match status" value="1"/>
</dbReference>